<dbReference type="RefSeq" id="WP_092549571.1">
    <property type="nucleotide sequence ID" value="NZ_FNPZ01000001.1"/>
</dbReference>
<keyword evidence="3 5" id="KW-0560">Oxidoreductase</keyword>
<keyword evidence="2 5" id="KW-0274">FAD</keyword>
<dbReference type="Proteomes" id="UP000198891">
    <property type="component" value="Unassembled WGS sequence"/>
</dbReference>
<evidence type="ECO:0000313" key="7">
    <source>
        <dbReference type="EMBL" id="SDY64158.1"/>
    </source>
</evidence>
<dbReference type="GO" id="GO:0004497">
    <property type="term" value="F:monooxygenase activity"/>
    <property type="evidence" value="ECO:0007669"/>
    <property type="project" value="UniProtKB-UniRule"/>
</dbReference>
<feature type="binding site" evidence="5">
    <location>
        <position position="103"/>
    </location>
    <ligand>
        <name>FAD</name>
        <dbReference type="ChEBI" id="CHEBI:57692"/>
    </ligand>
</feature>
<feature type="binding site" evidence="5">
    <location>
        <position position="47"/>
    </location>
    <ligand>
        <name>FAD</name>
        <dbReference type="ChEBI" id="CHEBI:57692"/>
    </ligand>
</feature>
<dbReference type="InterPro" id="IPR036188">
    <property type="entry name" value="FAD/NAD-bd_sf"/>
</dbReference>
<name>A0A1H3LJN0_9MICO</name>
<organism evidence="7 8">
    <name type="scientific">Herbiconiux ginsengi</name>
    <dbReference type="NCBI Taxonomy" id="381665"/>
    <lineage>
        <taxon>Bacteria</taxon>
        <taxon>Bacillati</taxon>
        <taxon>Actinomycetota</taxon>
        <taxon>Actinomycetes</taxon>
        <taxon>Micrococcales</taxon>
        <taxon>Microbacteriaceae</taxon>
        <taxon>Herbiconiux</taxon>
    </lineage>
</organism>
<dbReference type="EC" id="1.14.13.-" evidence="5"/>
<comment type="domain">
    <text evidence="5">Consists of an N-terminal FAD-binding domain with a Rossman fold and a C-terminal substrate-binding domain.</text>
</comment>
<evidence type="ECO:0000256" key="5">
    <source>
        <dbReference type="HAMAP-Rule" id="MF_00845"/>
    </source>
</evidence>
<feature type="binding site" evidence="5">
    <location>
        <position position="40"/>
    </location>
    <ligand>
        <name>NADPH</name>
        <dbReference type="ChEBI" id="CHEBI:57783"/>
    </ligand>
</feature>
<protein>
    <recommendedName>
        <fullName evidence="5">Flavin-dependent monooxygenase</fullName>
    </recommendedName>
    <alternativeName>
        <fullName evidence="5">TetX monooxygenase</fullName>
        <shortName evidence="5">TetX</shortName>
        <ecNumber evidence="5">1.14.13.-</ecNumber>
    </alternativeName>
</protein>
<dbReference type="Gene3D" id="3.50.50.60">
    <property type="entry name" value="FAD/NAD(P)-binding domain"/>
    <property type="match status" value="1"/>
</dbReference>
<dbReference type="InterPro" id="IPR002938">
    <property type="entry name" value="FAD-bd"/>
</dbReference>
<evidence type="ECO:0000256" key="2">
    <source>
        <dbReference type="ARBA" id="ARBA00022827"/>
    </source>
</evidence>
<dbReference type="GO" id="GO:0005737">
    <property type="term" value="C:cytoplasm"/>
    <property type="evidence" value="ECO:0007669"/>
    <property type="project" value="UniProtKB-SubCell"/>
</dbReference>
<dbReference type="PRINTS" id="PR00420">
    <property type="entry name" value="RNGMNOXGNASE"/>
</dbReference>
<dbReference type="EMBL" id="FNPZ01000001">
    <property type="protein sequence ID" value="SDY64158.1"/>
    <property type="molecule type" value="Genomic_DNA"/>
</dbReference>
<proteinExistence type="inferred from homology"/>
<dbReference type="GO" id="GO:0071949">
    <property type="term" value="F:FAD binding"/>
    <property type="evidence" value="ECO:0007669"/>
    <property type="project" value="InterPro"/>
</dbReference>
<comment type="subunit">
    <text evidence="5">Monomer.</text>
</comment>
<dbReference type="SUPFAM" id="SSF51905">
    <property type="entry name" value="FAD/NAD(P)-binding domain"/>
    <property type="match status" value="1"/>
</dbReference>
<reference evidence="7 8" key="1">
    <citation type="submission" date="2016-10" db="EMBL/GenBank/DDBJ databases">
        <authorList>
            <person name="de Groot N.N."/>
        </authorList>
    </citation>
    <scope>NUCLEOTIDE SEQUENCE [LARGE SCALE GENOMIC DNA]</scope>
    <source>
        <strain evidence="7 8">CGMCC 4.3491</strain>
    </source>
</reference>
<keyword evidence="4 5" id="KW-0503">Monooxygenase</keyword>
<evidence type="ECO:0000256" key="4">
    <source>
        <dbReference type="ARBA" id="ARBA00023033"/>
    </source>
</evidence>
<evidence type="ECO:0000259" key="6">
    <source>
        <dbReference type="Pfam" id="PF01494"/>
    </source>
</evidence>
<comment type="function">
    <text evidence="5">An FAD-requiring monooxygenase active on some tetracycline antibiotic derivatives, which leads to their inactivation. Hydroxylates carbon 11a of tetracycline and some analogs.</text>
</comment>
<sequence>MTNSISIIGAGLGGLALARVLHLHGIASTVYELDSAPEVRTQGGQLDLHEHNGQLALAKAGLTAEFRAIIHEGGAAQRVIGHDGTVLADVADDGEGPRPETLRGDLRRILLDSLPAGSVQWGRRLLAATPLADGRHELAFADGSSAVTDLLVGADGVWSKVRPLLSDATPTYSGMAYIDTLLTDVDERHSEVAAAVGDGAMYALVPGQGFLAHREAGDVIHSYVVLHRPIDWFEDIDFADAAGAKARVAAEFDGWAPTLTALLTEADAAPVLRAIYELPDRHRWERVPGVTLVGDAAHVTVPGGEGANTALLDGAELGEAIATHPDDLETALAEYEAVMFERSEAEAVAAHESVELIFGADAPHGLLALFGGDAAPTAG</sequence>
<dbReference type="STRING" id="381665.SAMN05216554_0998"/>
<keyword evidence="1 5" id="KW-0285">Flavoprotein</keyword>
<keyword evidence="5" id="KW-0521">NADP</keyword>
<comment type="catalytic activity">
    <reaction evidence="5">
        <text>a tetracycline + NADPH + O2 + H(+) = an 11a-hydroxytetracycline + NADP(+) + H2O</text>
        <dbReference type="Rhea" id="RHEA:61444"/>
        <dbReference type="ChEBI" id="CHEBI:15377"/>
        <dbReference type="ChEBI" id="CHEBI:15378"/>
        <dbReference type="ChEBI" id="CHEBI:15379"/>
        <dbReference type="ChEBI" id="CHEBI:57783"/>
        <dbReference type="ChEBI" id="CHEBI:58349"/>
        <dbReference type="ChEBI" id="CHEBI:144644"/>
        <dbReference type="ChEBI" id="CHEBI:144645"/>
    </reaction>
</comment>
<accession>A0A1H3LJN0</accession>
<comment type="cofactor">
    <cofactor evidence="5">
        <name>FAD</name>
        <dbReference type="ChEBI" id="CHEBI:57692"/>
    </cofactor>
</comment>
<comment type="similarity">
    <text evidence="5">Belongs to the aromatic-ring hydroxylase family. TetX subfamily.</text>
</comment>
<dbReference type="GO" id="GO:0046677">
    <property type="term" value="P:response to antibiotic"/>
    <property type="evidence" value="ECO:0007669"/>
    <property type="project" value="InterPro"/>
</dbReference>
<gene>
    <name evidence="7" type="ORF">SAMN05216554_0998</name>
</gene>
<evidence type="ECO:0000313" key="8">
    <source>
        <dbReference type="Proteomes" id="UP000198891"/>
    </source>
</evidence>
<dbReference type="Pfam" id="PF01494">
    <property type="entry name" value="FAD_binding_3"/>
    <property type="match status" value="1"/>
</dbReference>
<keyword evidence="5" id="KW-0963">Cytoplasm</keyword>
<dbReference type="PANTHER" id="PTHR46972:SF1">
    <property type="entry name" value="FAD DEPENDENT OXIDOREDUCTASE DOMAIN-CONTAINING PROTEIN"/>
    <property type="match status" value="1"/>
</dbReference>
<feature type="binding site" evidence="5">
    <location>
        <position position="295"/>
    </location>
    <ligand>
        <name>FAD</name>
        <dbReference type="ChEBI" id="CHEBI:57692"/>
    </ligand>
</feature>
<dbReference type="PANTHER" id="PTHR46972">
    <property type="entry name" value="MONOOXYGENASE ASQM-RELATED"/>
    <property type="match status" value="1"/>
</dbReference>
<evidence type="ECO:0000256" key="3">
    <source>
        <dbReference type="ARBA" id="ARBA00023002"/>
    </source>
</evidence>
<dbReference type="OrthoDB" id="4246007at2"/>
<dbReference type="AlphaFoldDB" id="A0A1H3LJN0"/>
<keyword evidence="5" id="KW-0547">Nucleotide-binding</keyword>
<dbReference type="InterPro" id="IPR043683">
    <property type="entry name" value="TetX_monooxygenase"/>
</dbReference>
<dbReference type="HAMAP" id="MF_00845">
    <property type="entry name" value="TetX_monooxygenase"/>
    <property type="match status" value="1"/>
</dbReference>
<comment type="subcellular location">
    <subcellularLocation>
        <location evidence="5">Cytoplasm</location>
    </subcellularLocation>
</comment>
<keyword evidence="8" id="KW-1185">Reference proteome</keyword>
<feature type="domain" description="FAD-binding" evidence="6">
    <location>
        <begin position="5"/>
        <end position="324"/>
    </location>
</feature>
<evidence type="ECO:0000256" key="1">
    <source>
        <dbReference type="ARBA" id="ARBA00022630"/>
    </source>
</evidence>